<dbReference type="Gene3D" id="3.90.226.10">
    <property type="entry name" value="2-enoyl-CoA Hydratase, Chain A, domain 1"/>
    <property type="match status" value="1"/>
</dbReference>
<dbReference type="EMBL" id="RYZR01000003">
    <property type="protein sequence ID" value="RUL65744.1"/>
    <property type="molecule type" value="Genomic_DNA"/>
</dbReference>
<evidence type="ECO:0000313" key="3">
    <source>
        <dbReference type="EMBL" id="RUL65744.1"/>
    </source>
</evidence>
<dbReference type="PANTHER" id="PTHR42995:SF1">
    <property type="entry name" value="MALONATE DECARBOXYLASE BETA SUBUNIT"/>
    <property type="match status" value="1"/>
</dbReference>
<dbReference type="NCBIfam" id="NF005530">
    <property type="entry name" value="PRK07189.1"/>
    <property type="match status" value="1"/>
</dbReference>
<keyword evidence="1" id="KW-0808">Transferase</keyword>
<dbReference type="Pfam" id="PF01039">
    <property type="entry name" value="Carboxyl_trans"/>
    <property type="match status" value="1"/>
</dbReference>
<dbReference type="PANTHER" id="PTHR42995">
    <property type="entry name" value="ACETYL-COENZYME A CARBOXYLASE CARBOXYL TRANSFERASE SUBUNIT BETA, CHLOROPLASTIC"/>
    <property type="match status" value="1"/>
</dbReference>
<dbReference type="GO" id="GO:0003989">
    <property type="term" value="F:acetyl-CoA carboxylase activity"/>
    <property type="evidence" value="ECO:0007669"/>
    <property type="project" value="TreeGrafter"/>
</dbReference>
<sequence>MIIIASDKALPPNNTSASTDSWYESSARQRVENLLDANSFNEFIGPELRETSPHLPLFDLPEQFDDGMIVGYGRLDGIPVLVAAQEGRFMGGAFGEIHGAKLTGLLRAARDIAWLPVLILFDTGGVRLQEANAGELAIAEIMRALIEARFAGIPVVGLVGGRAGCYGGGGLIAGCCSALAVSEQGRISVSGPEVIETNRGLEEFDSKDRALVWRTMGGKHRRLIGGAEVFADDTVASFRDAARFLIKHAPSMSLEMLEAEQFRLTQRIEQFGTCADAADIWRSLGATKPQSIPALPHPDFVALANDLQEPHYVAR</sequence>
<dbReference type="NCBIfam" id="TIGR03133">
    <property type="entry name" value="malonate_beta"/>
    <property type="match status" value="1"/>
</dbReference>
<dbReference type="Proteomes" id="UP000267077">
    <property type="component" value="Unassembled WGS sequence"/>
</dbReference>
<name>A0A432LUT5_9GAMM</name>
<dbReference type="InterPro" id="IPR029045">
    <property type="entry name" value="ClpP/crotonase-like_dom_sf"/>
</dbReference>
<reference evidence="3 4" key="1">
    <citation type="submission" date="2018-12" db="EMBL/GenBank/DDBJ databases">
        <title>Dyella dinghuensis sp. nov. DHOA06 and Dyella choica sp. nov. 4M-K27, isolated from forest soil.</title>
        <authorList>
            <person name="Qiu L.-H."/>
            <person name="Gao Z.-H."/>
        </authorList>
    </citation>
    <scope>NUCLEOTIDE SEQUENCE [LARGE SCALE GENOMIC DNA]</scope>
    <source>
        <strain evidence="3 4">DHOA06</strain>
    </source>
</reference>
<organism evidence="3 4">
    <name type="scientific">Dyella dinghuensis</name>
    <dbReference type="NCBI Taxonomy" id="1920169"/>
    <lineage>
        <taxon>Bacteria</taxon>
        <taxon>Pseudomonadati</taxon>
        <taxon>Pseudomonadota</taxon>
        <taxon>Gammaproteobacteria</taxon>
        <taxon>Lysobacterales</taxon>
        <taxon>Rhodanobacteraceae</taxon>
        <taxon>Dyella</taxon>
    </lineage>
</organism>
<dbReference type="GO" id="GO:0005975">
    <property type="term" value="P:carbohydrate metabolic process"/>
    <property type="evidence" value="ECO:0007669"/>
    <property type="project" value="InterPro"/>
</dbReference>
<evidence type="ECO:0000313" key="4">
    <source>
        <dbReference type="Proteomes" id="UP000267077"/>
    </source>
</evidence>
<dbReference type="GO" id="GO:2001295">
    <property type="term" value="P:malonyl-CoA biosynthetic process"/>
    <property type="evidence" value="ECO:0007669"/>
    <property type="project" value="TreeGrafter"/>
</dbReference>
<evidence type="ECO:0000259" key="2">
    <source>
        <dbReference type="PROSITE" id="PS50980"/>
    </source>
</evidence>
<evidence type="ECO:0000256" key="1">
    <source>
        <dbReference type="ARBA" id="ARBA00022679"/>
    </source>
</evidence>
<dbReference type="GO" id="GO:0016740">
    <property type="term" value="F:transferase activity"/>
    <property type="evidence" value="ECO:0007669"/>
    <property type="project" value="UniProtKB-KW"/>
</dbReference>
<dbReference type="OrthoDB" id="5502755at2"/>
<gene>
    <name evidence="3" type="ORF">EKH79_03270</name>
</gene>
<feature type="domain" description="CoA carboxyltransferase N-terminal" evidence="2">
    <location>
        <begin position="1"/>
        <end position="254"/>
    </location>
</feature>
<accession>A0A432LUT5</accession>
<dbReference type="GO" id="GO:0016831">
    <property type="term" value="F:carboxy-lyase activity"/>
    <property type="evidence" value="ECO:0007669"/>
    <property type="project" value="InterPro"/>
</dbReference>
<dbReference type="RefSeq" id="WP_126672375.1">
    <property type="nucleotide sequence ID" value="NZ_RYZR01000003.1"/>
</dbReference>
<dbReference type="PROSITE" id="PS50980">
    <property type="entry name" value="COA_CT_NTER"/>
    <property type="match status" value="1"/>
</dbReference>
<keyword evidence="4" id="KW-1185">Reference proteome</keyword>
<dbReference type="InterPro" id="IPR017556">
    <property type="entry name" value="Malonate_beta"/>
</dbReference>
<comment type="caution">
    <text evidence="3">The sequence shown here is derived from an EMBL/GenBank/DDBJ whole genome shotgun (WGS) entry which is preliminary data.</text>
</comment>
<dbReference type="AlphaFoldDB" id="A0A432LUT5"/>
<dbReference type="InterPro" id="IPR011762">
    <property type="entry name" value="COA_CT_N"/>
</dbReference>
<dbReference type="SUPFAM" id="SSF52096">
    <property type="entry name" value="ClpP/crotonase"/>
    <property type="match status" value="1"/>
</dbReference>
<dbReference type="InterPro" id="IPR034733">
    <property type="entry name" value="AcCoA_carboxyl_beta"/>
</dbReference>
<proteinExistence type="predicted"/>
<dbReference type="GO" id="GO:0006633">
    <property type="term" value="P:fatty acid biosynthetic process"/>
    <property type="evidence" value="ECO:0007669"/>
    <property type="project" value="TreeGrafter"/>
</dbReference>
<protein>
    <submittedName>
        <fullName evidence="3">Biotin-independent malonate decarboxylase subunit beta</fullName>
    </submittedName>
</protein>